<name>A0A327SF71_9FLAO</name>
<protein>
    <submittedName>
        <fullName evidence="1">Uncharacterized protein</fullName>
    </submittedName>
</protein>
<organism evidence="1 2">
    <name type="scientific">Gelidibacter algens</name>
    <dbReference type="NCBI Taxonomy" id="49280"/>
    <lineage>
        <taxon>Bacteria</taxon>
        <taxon>Pseudomonadati</taxon>
        <taxon>Bacteroidota</taxon>
        <taxon>Flavobacteriia</taxon>
        <taxon>Flavobacteriales</taxon>
        <taxon>Flavobacteriaceae</taxon>
        <taxon>Gelidibacter</taxon>
    </lineage>
</organism>
<evidence type="ECO:0000313" key="1">
    <source>
        <dbReference type="EMBL" id="RAJ27666.1"/>
    </source>
</evidence>
<sequence>MVFSLILYNLEADGLLHVLRIIKTTKKLRKHHFYSVFGIYK</sequence>
<dbReference type="AlphaFoldDB" id="A0A327SF71"/>
<gene>
    <name evidence="1" type="ORF">LX77_00240</name>
</gene>
<keyword evidence="2" id="KW-1185">Reference proteome</keyword>
<dbReference type="Proteomes" id="UP000248987">
    <property type="component" value="Unassembled WGS sequence"/>
</dbReference>
<accession>A0A327SF71</accession>
<reference evidence="1 2" key="1">
    <citation type="submission" date="2018-06" db="EMBL/GenBank/DDBJ databases">
        <title>Genomic Encyclopedia of Archaeal and Bacterial Type Strains, Phase II (KMG-II): from individual species to whole genera.</title>
        <authorList>
            <person name="Goeker M."/>
        </authorList>
    </citation>
    <scope>NUCLEOTIDE SEQUENCE [LARGE SCALE GENOMIC DNA]</scope>
    <source>
        <strain evidence="1 2">DSM 12408</strain>
    </source>
</reference>
<evidence type="ECO:0000313" key="2">
    <source>
        <dbReference type="Proteomes" id="UP000248987"/>
    </source>
</evidence>
<proteinExistence type="predicted"/>
<dbReference type="EMBL" id="QLLQ01000001">
    <property type="protein sequence ID" value="RAJ27666.1"/>
    <property type="molecule type" value="Genomic_DNA"/>
</dbReference>
<comment type="caution">
    <text evidence="1">The sequence shown here is derived from an EMBL/GenBank/DDBJ whole genome shotgun (WGS) entry which is preliminary data.</text>
</comment>